<dbReference type="InterPro" id="IPR023205">
    <property type="entry name" value="DsbA/DsbL"/>
</dbReference>
<sequence length="201" mass="22497">MRILIALCFAALAFNTVSAEFQEGTHYRTIHAGPASEEHQLTEFFSYFCGHCYRYYSQQLPELKKSLPKEVEFKPSHVGGLGGAMGQELSRAFAIAELLGKQAEVDEQLFSAIHRDKKRLSSRQDIKQLMVKAGIPANKFDSLVDSFMVNTKVAQMNKDTEKAEIRGVPAFVVNDKYLINTSVVSDPDTVVSLINYLNQKS</sequence>
<evidence type="ECO:0000256" key="2">
    <source>
        <dbReference type="ARBA" id="ARBA00022729"/>
    </source>
</evidence>
<dbReference type="PIRSF" id="PIRSF001488">
    <property type="entry name" value="Tdi_protein"/>
    <property type="match status" value="1"/>
</dbReference>
<dbReference type="InterPro" id="IPR050824">
    <property type="entry name" value="Thiol_disulfide_DsbA"/>
</dbReference>
<evidence type="ECO:0000256" key="6">
    <source>
        <dbReference type="SAM" id="SignalP"/>
    </source>
</evidence>
<name>A0ABT0N9N5_9GAMM</name>
<reference evidence="8 9" key="1">
    <citation type="submission" date="2022-01" db="EMBL/GenBank/DDBJ databases">
        <title>Whole genome-based taxonomy of the Shewanellaceae.</title>
        <authorList>
            <person name="Martin-Rodriguez A.J."/>
        </authorList>
    </citation>
    <scope>NUCLEOTIDE SEQUENCE [LARGE SCALE GENOMIC DNA]</scope>
    <source>
        <strain evidence="8 9">DSM 21332</strain>
    </source>
</reference>
<organism evidence="8 9">
    <name type="scientific">Shewanella corallii</name>
    <dbReference type="NCBI Taxonomy" id="560080"/>
    <lineage>
        <taxon>Bacteria</taxon>
        <taxon>Pseudomonadati</taxon>
        <taxon>Pseudomonadota</taxon>
        <taxon>Gammaproteobacteria</taxon>
        <taxon>Alteromonadales</taxon>
        <taxon>Shewanellaceae</taxon>
        <taxon>Shewanella</taxon>
    </lineage>
</organism>
<comment type="subcellular location">
    <subcellularLocation>
        <location evidence="5">Periplasm</location>
    </subcellularLocation>
</comment>
<dbReference type="RefSeq" id="WP_249249715.1">
    <property type="nucleotide sequence ID" value="NZ_JAKIKT010000006.1"/>
</dbReference>
<evidence type="ECO:0000313" key="8">
    <source>
        <dbReference type="EMBL" id="MCL2915119.1"/>
    </source>
</evidence>
<gene>
    <name evidence="8" type="ORF">L2725_15270</name>
</gene>
<feature type="chain" id="PRO_5047135500" description="Thiol:disulfide interchange protein" evidence="6">
    <location>
        <begin position="20"/>
        <end position="201"/>
    </location>
</feature>
<comment type="similarity">
    <text evidence="1">Belongs to the thioredoxin family. DsbA subfamily.</text>
</comment>
<keyword evidence="2 6" id="KW-0732">Signal</keyword>
<dbReference type="SUPFAM" id="SSF52833">
    <property type="entry name" value="Thioredoxin-like"/>
    <property type="match status" value="1"/>
</dbReference>
<comment type="caution">
    <text evidence="8">The sequence shown here is derived from an EMBL/GenBank/DDBJ whole genome shotgun (WGS) entry which is preliminary data.</text>
</comment>
<keyword evidence="9" id="KW-1185">Reference proteome</keyword>
<dbReference type="Gene3D" id="3.40.30.10">
    <property type="entry name" value="Glutaredoxin"/>
    <property type="match status" value="1"/>
</dbReference>
<keyword evidence="4" id="KW-0676">Redox-active center</keyword>
<feature type="domain" description="DSBA-like thioredoxin" evidence="7">
    <location>
        <begin position="41"/>
        <end position="180"/>
    </location>
</feature>
<keyword evidence="3 5" id="KW-1015">Disulfide bond</keyword>
<dbReference type="CDD" id="cd03019">
    <property type="entry name" value="DsbA_DsbA"/>
    <property type="match status" value="1"/>
</dbReference>
<dbReference type="InterPro" id="IPR001853">
    <property type="entry name" value="DSBA-like_thioredoxin_dom"/>
</dbReference>
<dbReference type="PANTHER" id="PTHR35891:SF2">
    <property type="entry name" value="THIOL:DISULFIDE INTERCHANGE PROTEIN DSBA"/>
    <property type="match status" value="1"/>
</dbReference>
<evidence type="ECO:0000259" key="7">
    <source>
        <dbReference type="Pfam" id="PF01323"/>
    </source>
</evidence>
<feature type="signal peptide" evidence="6">
    <location>
        <begin position="1"/>
        <end position="19"/>
    </location>
</feature>
<evidence type="ECO:0000256" key="5">
    <source>
        <dbReference type="PIRNR" id="PIRNR001488"/>
    </source>
</evidence>
<proteinExistence type="inferred from homology"/>
<dbReference type="PANTHER" id="PTHR35891">
    <property type="entry name" value="THIOL:DISULFIDE INTERCHANGE PROTEIN DSBA"/>
    <property type="match status" value="1"/>
</dbReference>
<accession>A0ABT0N9N5</accession>
<evidence type="ECO:0000256" key="1">
    <source>
        <dbReference type="ARBA" id="ARBA00005791"/>
    </source>
</evidence>
<dbReference type="InterPro" id="IPR036249">
    <property type="entry name" value="Thioredoxin-like_sf"/>
</dbReference>
<dbReference type="EMBL" id="JAKIKT010000006">
    <property type="protein sequence ID" value="MCL2915119.1"/>
    <property type="molecule type" value="Genomic_DNA"/>
</dbReference>
<dbReference type="Pfam" id="PF01323">
    <property type="entry name" value="DSBA"/>
    <property type="match status" value="1"/>
</dbReference>
<evidence type="ECO:0000256" key="4">
    <source>
        <dbReference type="ARBA" id="ARBA00023284"/>
    </source>
</evidence>
<dbReference type="Proteomes" id="UP001202831">
    <property type="component" value="Unassembled WGS sequence"/>
</dbReference>
<protein>
    <recommendedName>
        <fullName evidence="5">Thiol:disulfide interchange protein</fullName>
    </recommendedName>
</protein>
<evidence type="ECO:0000313" key="9">
    <source>
        <dbReference type="Proteomes" id="UP001202831"/>
    </source>
</evidence>
<evidence type="ECO:0000256" key="3">
    <source>
        <dbReference type="ARBA" id="ARBA00023157"/>
    </source>
</evidence>
<keyword evidence="5" id="KW-0574">Periplasm</keyword>